<name>A0A4Z1SXR9_GIAMU</name>
<accession>A0A4Z1SXR9</accession>
<evidence type="ECO:0000313" key="2">
    <source>
        <dbReference type="Proteomes" id="UP000315496"/>
    </source>
</evidence>
<gene>
    <name evidence="1" type="ORF">GMRT_11257</name>
</gene>
<proteinExistence type="predicted"/>
<dbReference type="Proteomes" id="UP000315496">
    <property type="component" value="Chromosome 2"/>
</dbReference>
<organism evidence="1 2">
    <name type="scientific">Giardia muris</name>
    <dbReference type="NCBI Taxonomy" id="5742"/>
    <lineage>
        <taxon>Eukaryota</taxon>
        <taxon>Metamonada</taxon>
        <taxon>Diplomonadida</taxon>
        <taxon>Hexamitidae</taxon>
        <taxon>Giardiinae</taxon>
        <taxon>Giardia</taxon>
    </lineage>
</organism>
<dbReference type="EMBL" id="VDLU01000002">
    <property type="protein sequence ID" value="TNJ28318.1"/>
    <property type="molecule type" value="Genomic_DNA"/>
</dbReference>
<comment type="caution">
    <text evidence="1">The sequence shown here is derived from an EMBL/GenBank/DDBJ whole genome shotgun (WGS) entry which is preliminary data.</text>
</comment>
<evidence type="ECO:0000313" key="1">
    <source>
        <dbReference type="EMBL" id="TNJ28318.1"/>
    </source>
</evidence>
<sequence length="199" mass="22287">MEEDTQRLRVALAIIVIRSRRPFEDNRRTILRILEVIRGTIMAERLIIEGVKVVSSLIGPLLASEPTPIPITSLLAAFHADKLTTNLTGLLLQNRSYTDEEAAVLITFARQRPVERIPDDVLQTLLIGPSATILIRVACLLPGIRDVGPETLQQLLRHLESEDPILVIVGATIIQHLRLADADLVQIRSRLQGTRRFYL</sequence>
<protein>
    <submittedName>
        <fullName evidence="1">Uncharacterized protein</fullName>
    </submittedName>
</protein>
<reference evidence="1 2" key="1">
    <citation type="submission" date="2019-05" db="EMBL/GenBank/DDBJ databases">
        <title>The compact genome of Giardia muris reveals important steps in the evolution of intestinal protozoan parasites.</title>
        <authorList>
            <person name="Xu F."/>
            <person name="Jimenez-Gonzalez A."/>
            <person name="Einarsson E."/>
            <person name="Astvaldsson A."/>
            <person name="Peirasmaki D."/>
            <person name="Eckmann L."/>
            <person name="Andersson J.O."/>
            <person name="Svard S.G."/>
            <person name="Jerlstrom-Hultqvist J."/>
        </authorList>
    </citation>
    <scope>NUCLEOTIDE SEQUENCE [LARGE SCALE GENOMIC DNA]</scope>
    <source>
        <strain evidence="1 2">Roberts-Thomson</strain>
    </source>
</reference>
<dbReference type="VEuPathDB" id="GiardiaDB:GMRT_11257"/>
<keyword evidence="2" id="KW-1185">Reference proteome</keyword>
<dbReference type="AlphaFoldDB" id="A0A4Z1SXR9"/>